<dbReference type="GO" id="GO:0043248">
    <property type="term" value="P:proteasome assembly"/>
    <property type="evidence" value="ECO:0007669"/>
    <property type="project" value="InterPro"/>
</dbReference>
<dbReference type="PANTHER" id="PTHR13554">
    <property type="entry name" value="26S PROTEASOME NON-ATPASE REGULATORY SUBUNIT 5-RELATED"/>
    <property type="match status" value="1"/>
</dbReference>
<dbReference type="Pfam" id="PF10508">
    <property type="entry name" value="Proteasom_PSMB"/>
    <property type="match status" value="1"/>
</dbReference>
<accession>A0A6P4J561</accession>
<gene>
    <name evidence="4" type="primary">LOC108080292</name>
</gene>
<dbReference type="GO" id="GO:0000502">
    <property type="term" value="C:proteasome complex"/>
    <property type="evidence" value="ECO:0007669"/>
    <property type="project" value="UniProtKB-KW"/>
</dbReference>
<name>A0A6P4J561_DROKI</name>
<dbReference type="GO" id="GO:0005829">
    <property type="term" value="C:cytosol"/>
    <property type="evidence" value="ECO:0007669"/>
    <property type="project" value="TreeGrafter"/>
</dbReference>
<dbReference type="InterPro" id="IPR016024">
    <property type="entry name" value="ARM-type_fold"/>
</dbReference>
<protein>
    <recommendedName>
        <fullName evidence="2">26S proteasome non-ATPase regulatory subunit 5</fullName>
    </recommendedName>
</protein>
<dbReference type="RefSeq" id="XP_017030449.1">
    <property type="nucleotide sequence ID" value="XM_017174960.3"/>
</dbReference>
<evidence type="ECO:0000313" key="4">
    <source>
        <dbReference type="RefSeq" id="XP_017030449.1"/>
    </source>
</evidence>
<proteinExistence type="inferred from homology"/>
<dbReference type="InterPro" id="IPR019538">
    <property type="entry name" value="PSMD5"/>
</dbReference>
<sequence length="505" mass="56410">MDESWWLAQLKALESKAQRLETLNGLNTAINKSAPSKQIARRVLAAPELYECAEIGGSDPAAPKDGMVSATLELLDRCLHLMAPETGDVELPRLLNRGLTHTNPAVRSLVLNLLHRELLRQVHSGQIQQLPNNELLFLVLDELKQTETEASAVAIQILSIVLIQRLNDPGVQAKLVQLLQQNEIVRCRAYELAVNLSKSSASSLSYVEFILDAALSELDNDDVLLQASVMEILVPLAEQNHGLSYMERRRVFDVISNRVQRLEENPLDALLVPSIMKFFGKIAAVQPQKIIVGYSHMLVCLFEQLQSEDETILPTALDTLPNLAGTPQGKMLLHLNFQPAMERTMIKYGGYTKKLSAPIKVRLLNSLDVIYAMETMPPTKEIDNVLRGWYEAFAGGLQTNYIMDLINTPFPDLQLAALALLKTLCKYRWGVEALRNTGGAVEFLLSRQKDLHKDVKFLKWEILELLSVSPEFTPTETVRFTAYVNEGPYHIQADLNIATEPQGSA</sequence>
<dbReference type="SUPFAM" id="SSF48371">
    <property type="entry name" value="ARM repeat"/>
    <property type="match status" value="1"/>
</dbReference>
<dbReference type="OMA" id="WGQEYIS"/>
<keyword evidence="3" id="KW-1185">Reference proteome</keyword>
<organism evidence="3 4">
    <name type="scientific">Drosophila kikkawai</name>
    <name type="common">Fruit fly</name>
    <dbReference type="NCBI Taxonomy" id="30033"/>
    <lineage>
        <taxon>Eukaryota</taxon>
        <taxon>Metazoa</taxon>
        <taxon>Ecdysozoa</taxon>
        <taxon>Arthropoda</taxon>
        <taxon>Hexapoda</taxon>
        <taxon>Insecta</taxon>
        <taxon>Pterygota</taxon>
        <taxon>Neoptera</taxon>
        <taxon>Endopterygota</taxon>
        <taxon>Diptera</taxon>
        <taxon>Brachycera</taxon>
        <taxon>Muscomorpha</taxon>
        <taxon>Ephydroidea</taxon>
        <taxon>Drosophilidae</taxon>
        <taxon>Drosophila</taxon>
        <taxon>Sophophora</taxon>
    </lineage>
</organism>
<evidence type="ECO:0000256" key="1">
    <source>
        <dbReference type="ARBA" id="ARBA00006823"/>
    </source>
</evidence>
<dbReference type="AlphaFoldDB" id="A0A6P4J561"/>
<keyword evidence="4" id="KW-0647">Proteasome</keyword>
<comment type="similarity">
    <text evidence="1">Belongs to the proteasome subunit S5B/HSM3 family.</text>
</comment>
<dbReference type="Proteomes" id="UP001652661">
    <property type="component" value="Chromosome X"/>
</dbReference>
<dbReference type="OrthoDB" id="10250600at2759"/>
<reference evidence="4" key="1">
    <citation type="submission" date="2025-08" db="UniProtKB">
        <authorList>
            <consortium name="RefSeq"/>
        </authorList>
    </citation>
    <scope>IDENTIFICATION</scope>
    <source>
        <strain evidence="4">14028-0561.14</strain>
        <tissue evidence="4">Whole fly</tissue>
    </source>
</reference>
<dbReference type="GeneID" id="108080292"/>
<evidence type="ECO:0000256" key="2">
    <source>
        <dbReference type="ARBA" id="ARBA00014933"/>
    </source>
</evidence>
<dbReference type="PANTHER" id="PTHR13554:SF10">
    <property type="entry name" value="26S PROTEASOME NON-ATPASE REGULATORY SUBUNIT 5"/>
    <property type="match status" value="1"/>
</dbReference>
<evidence type="ECO:0000313" key="3">
    <source>
        <dbReference type="Proteomes" id="UP001652661"/>
    </source>
</evidence>